<feature type="chain" id="PRO_5038740135" description="Leucine-binding protein domain-containing protein" evidence="3">
    <location>
        <begin position="30"/>
        <end position="437"/>
    </location>
</feature>
<dbReference type="PROSITE" id="PS51257">
    <property type="entry name" value="PROKAR_LIPOPROTEIN"/>
    <property type="match status" value="1"/>
</dbReference>
<dbReference type="AlphaFoldDB" id="E3IUE8"/>
<name>E3IUE8_PSEI1</name>
<feature type="signal peptide" evidence="3">
    <location>
        <begin position="1"/>
        <end position="29"/>
    </location>
</feature>
<reference evidence="5 6" key="1">
    <citation type="submission" date="2010-10" db="EMBL/GenBank/DDBJ databases">
        <title>Complete sequence of Frankia sp. EuI1c.</title>
        <authorList>
            <consortium name="US DOE Joint Genome Institute"/>
            <person name="Lucas S."/>
            <person name="Copeland A."/>
            <person name="Lapidus A."/>
            <person name="Cheng J.-F."/>
            <person name="Bruce D."/>
            <person name="Goodwin L."/>
            <person name="Pitluck S."/>
            <person name="Chertkov O."/>
            <person name="Detter J.C."/>
            <person name="Han C."/>
            <person name="Tapia R."/>
            <person name="Land M."/>
            <person name="Hauser L."/>
            <person name="Jeffries C."/>
            <person name="Kyrpides N."/>
            <person name="Ivanova N."/>
            <person name="Mikhailova N."/>
            <person name="Beauchemin N."/>
            <person name="Sen A."/>
            <person name="Sur S.A."/>
            <person name="Gtari M."/>
            <person name="Wall L."/>
            <person name="Tisa L."/>
            <person name="Woyke T."/>
        </authorList>
    </citation>
    <scope>NUCLEOTIDE SEQUENCE [LARGE SCALE GENOMIC DNA]</scope>
    <source>
        <strain evidence="6">DSM 45817 / CECT 9037 / EuI1c</strain>
    </source>
</reference>
<evidence type="ECO:0000256" key="3">
    <source>
        <dbReference type="SAM" id="SignalP"/>
    </source>
</evidence>
<dbReference type="InterPro" id="IPR028082">
    <property type="entry name" value="Peripla_BP_I"/>
</dbReference>
<dbReference type="STRING" id="298654.FraEuI1c_5649"/>
<sequence precursor="true">MTRKWTAGRVSLSLAAPMVILLAACSVQSKGDAAIPSAPATALAFAPPAAAVSPGVTDTEIKVGIAYPDFATVQKYIKVDHGDYKAAFTALIDKINAAGGIHGRKIVPVFGGIDVSSPAAADETCVKLTRDTTVFAVMGDINADEPLCYVQAQKTALVGAPLTAANYSKAKAPWFSYDQGGDKAAAVLKILADTGAFTGKKVAVVANSLDQNAVRTVVLPALKNLGVTPAEIGYLTVDTNDQSVYTKGASVFIQKIQAEGVDTVVVFGATTSQFPTQVAQTSYRPRLLFTDNNTAELYATSKDNAKYLPVLAGSATGGLVSEFTDPGITACAKTVEDAVPAARGLVVDPTTQPNGAAKWGIATGIACDDLTIFKAIAEKAGRTLTYESFQQAGFALGSLSIPSLPNAATYSRSTPSGAIAPSLYTFDPARGQFAPVS</sequence>
<dbReference type="eggNOG" id="COG0683">
    <property type="taxonomic scope" value="Bacteria"/>
</dbReference>
<evidence type="ECO:0000259" key="4">
    <source>
        <dbReference type="Pfam" id="PF13458"/>
    </source>
</evidence>
<accession>E3IUE8</accession>
<evidence type="ECO:0000256" key="2">
    <source>
        <dbReference type="ARBA" id="ARBA00022729"/>
    </source>
</evidence>
<feature type="domain" description="Leucine-binding protein" evidence="4">
    <location>
        <begin position="83"/>
        <end position="307"/>
    </location>
</feature>
<dbReference type="Pfam" id="PF13458">
    <property type="entry name" value="Peripla_BP_6"/>
    <property type="match status" value="1"/>
</dbReference>
<keyword evidence="6" id="KW-1185">Reference proteome</keyword>
<protein>
    <recommendedName>
        <fullName evidence="4">Leucine-binding protein domain-containing protein</fullName>
    </recommendedName>
</protein>
<keyword evidence="2 3" id="KW-0732">Signal</keyword>
<dbReference type="SUPFAM" id="SSF53822">
    <property type="entry name" value="Periplasmic binding protein-like I"/>
    <property type="match status" value="1"/>
</dbReference>
<dbReference type="InParanoid" id="E3IUE8"/>
<dbReference type="Gene3D" id="3.40.50.2300">
    <property type="match status" value="2"/>
</dbReference>
<evidence type="ECO:0000313" key="6">
    <source>
        <dbReference type="Proteomes" id="UP000002484"/>
    </source>
</evidence>
<dbReference type="Proteomes" id="UP000002484">
    <property type="component" value="Chromosome"/>
</dbReference>
<proteinExistence type="inferred from homology"/>
<dbReference type="HOGENOM" id="CLU_629696_0_0_11"/>
<dbReference type="InterPro" id="IPR028081">
    <property type="entry name" value="Leu-bd"/>
</dbReference>
<dbReference type="OrthoDB" id="26870at2"/>
<dbReference type="EMBL" id="CP002299">
    <property type="protein sequence ID" value="ADP83633.1"/>
    <property type="molecule type" value="Genomic_DNA"/>
</dbReference>
<organism evidence="5 6">
    <name type="scientific">Pseudofrankia inefficax (strain DSM 45817 / CECT 9037 / DDB 130130 / EuI1c)</name>
    <name type="common">Frankia inefficax</name>
    <dbReference type="NCBI Taxonomy" id="298654"/>
    <lineage>
        <taxon>Bacteria</taxon>
        <taxon>Bacillati</taxon>
        <taxon>Actinomycetota</taxon>
        <taxon>Actinomycetes</taxon>
        <taxon>Frankiales</taxon>
        <taxon>Frankiaceae</taxon>
        <taxon>Pseudofrankia</taxon>
    </lineage>
</organism>
<gene>
    <name evidence="5" type="ordered locus">FraEuI1c_5649</name>
</gene>
<dbReference type="KEGG" id="fri:FraEuI1c_5649"/>
<evidence type="ECO:0000256" key="1">
    <source>
        <dbReference type="ARBA" id="ARBA00010062"/>
    </source>
</evidence>
<comment type="similarity">
    <text evidence="1">Belongs to the leucine-binding protein family.</text>
</comment>
<evidence type="ECO:0000313" key="5">
    <source>
        <dbReference type="EMBL" id="ADP83633.1"/>
    </source>
</evidence>